<comment type="catalytic activity">
    <reaction evidence="9">
        <text>Hydrolyzes the peptide bond -P2-(S-farnesyl or geranylgeranyl)C-P1'-P2'-P3'-COOH where P1' and P2' are amino acids with aliphatic sidechains and P3' is any C-terminal residue.</text>
        <dbReference type="EC" id="3.4.26.1"/>
    </reaction>
</comment>
<dbReference type="AlphaFoldDB" id="A0A2N1J7B5"/>
<dbReference type="InterPro" id="IPR039731">
    <property type="entry name" value="Rce1"/>
</dbReference>
<keyword evidence="5" id="KW-0378">Hydrolase</keyword>
<evidence type="ECO:0000256" key="1">
    <source>
        <dbReference type="ARBA" id="ARBA00004477"/>
    </source>
</evidence>
<keyword evidence="3" id="KW-0645">Protease</keyword>
<feature type="transmembrane region" description="Helical" evidence="11">
    <location>
        <begin position="143"/>
        <end position="164"/>
    </location>
</feature>
<keyword evidence="4 11" id="KW-0812">Transmembrane</keyword>
<evidence type="ECO:0000259" key="12">
    <source>
        <dbReference type="Pfam" id="PF02517"/>
    </source>
</evidence>
<dbReference type="OrthoDB" id="271604at2759"/>
<evidence type="ECO:0000313" key="14">
    <source>
        <dbReference type="Proteomes" id="UP000232875"/>
    </source>
</evidence>
<dbReference type="EMBL" id="KZ454995">
    <property type="protein sequence ID" value="PKI82439.1"/>
    <property type="molecule type" value="Genomic_DNA"/>
</dbReference>
<evidence type="ECO:0000256" key="7">
    <source>
        <dbReference type="ARBA" id="ARBA00022989"/>
    </source>
</evidence>
<keyword evidence="14" id="KW-1185">Reference proteome</keyword>
<sequence>MRVFEALARLGLALPTPSSLSSNWPLFASLSHYVCTLGCIVGYSVALTALLYLGTLYADFRGKVLPGQRHFRKDNGLQCIRNYVVAPISEELVFRASMLATIQYAEPPVSLACKIFATPLYFGLAHVHHAWEMFALHGKTRHAMHSALLSSALQFAYTIVFGWYADALFLRTGSVLAPCAAHIVCNAMGLPRVARDAKTTSIVLSVVGLAAFAYAFGPLTSVALFGGYMD</sequence>
<feature type="domain" description="CAAX prenyl protease 2/Lysostaphin resistance protein A-like" evidence="12">
    <location>
        <begin position="77"/>
        <end position="188"/>
    </location>
</feature>
<evidence type="ECO:0000256" key="5">
    <source>
        <dbReference type="ARBA" id="ARBA00022801"/>
    </source>
</evidence>
<feature type="transmembrane region" description="Helical" evidence="11">
    <location>
        <begin position="170"/>
        <end position="190"/>
    </location>
</feature>
<gene>
    <name evidence="13" type="ORF">MVES_003626</name>
</gene>
<evidence type="ECO:0000256" key="8">
    <source>
        <dbReference type="ARBA" id="ARBA00023136"/>
    </source>
</evidence>
<evidence type="ECO:0000313" key="13">
    <source>
        <dbReference type="EMBL" id="PKI82439.1"/>
    </source>
</evidence>
<dbReference type="Proteomes" id="UP000232875">
    <property type="component" value="Unassembled WGS sequence"/>
</dbReference>
<dbReference type="STRING" id="2020962.A0A2N1J7B5"/>
<keyword evidence="8 11" id="KW-0472">Membrane</keyword>
<evidence type="ECO:0000256" key="9">
    <source>
        <dbReference type="ARBA" id="ARBA00047280"/>
    </source>
</evidence>
<proteinExistence type="inferred from homology"/>
<dbReference type="GO" id="GO:0071586">
    <property type="term" value="P:CAAX-box protein processing"/>
    <property type="evidence" value="ECO:0007669"/>
    <property type="project" value="InterPro"/>
</dbReference>
<dbReference type="PANTHER" id="PTHR13046:SF0">
    <property type="entry name" value="CAAX PRENYL PROTEASE 2"/>
    <property type="match status" value="1"/>
</dbReference>
<evidence type="ECO:0000256" key="4">
    <source>
        <dbReference type="ARBA" id="ARBA00022692"/>
    </source>
</evidence>
<dbReference type="EC" id="3.4.26.1" evidence="10"/>
<feature type="transmembrane region" description="Helical" evidence="11">
    <location>
        <begin position="31"/>
        <end position="53"/>
    </location>
</feature>
<evidence type="ECO:0000256" key="10">
    <source>
        <dbReference type="ARBA" id="ARBA00049729"/>
    </source>
</evidence>
<dbReference type="GO" id="GO:0004222">
    <property type="term" value="F:metalloendopeptidase activity"/>
    <property type="evidence" value="ECO:0007669"/>
    <property type="project" value="InterPro"/>
</dbReference>
<keyword evidence="6" id="KW-0256">Endoplasmic reticulum</keyword>
<dbReference type="GO" id="GO:0005789">
    <property type="term" value="C:endoplasmic reticulum membrane"/>
    <property type="evidence" value="ECO:0007669"/>
    <property type="project" value="UniProtKB-SubCell"/>
</dbReference>
<organism evidence="13 14">
    <name type="scientific">Malassezia vespertilionis</name>
    <dbReference type="NCBI Taxonomy" id="2020962"/>
    <lineage>
        <taxon>Eukaryota</taxon>
        <taxon>Fungi</taxon>
        <taxon>Dikarya</taxon>
        <taxon>Basidiomycota</taxon>
        <taxon>Ustilaginomycotina</taxon>
        <taxon>Malasseziomycetes</taxon>
        <taxon>Malasseziales</taxon>
        <taxon>Malasseziaceae</taxon>
        <taxon>Malassezia</taxon>
    </lineage>
</organism>
<keyword evidence="7 11" id="KW-1133">Transmembrane helix</keyword>
<evidence type="ECO:0000256" key="2">
    <source>
        <dbReference type="ARBA" id="ARBA00006897"/>
    </source>
</evidence>
<protein>
    <recommendedName>
        <fullName evidence="10">intramembrane prenyl-peptidase Rce1</fullName>
        <ecNumber evidence="10">3.4.26.1</ecNumber>
    </recommendedName>
</protein>
<feature type="transmembrane region" description="Helical" evidence="11">
    <location>
        <begin position="202"/>
        <end position="228"/>
    </location>
</feature>
<evidence type="ECO:0000256" key="3">
    <source>
        <dbReference type="ARBA" id="ARBA00022670"/>
    </source>
</evidence>
<comment type="similarity">
    <text evidence="2">Belongs to the peptidase U48 family.</text>
</comment>
<evidence type="ECO:0000256" key="6">
    <source>
        <dbReference type="ARBA" id="ARBA00022824"/>
    </source>
</evidence>
<dbReference type="InterPro" id="IPR003675">
    <property type="entry name" value="Rce1/LyrA-like_dom"/>
</dbReference>
<dbReference type="PANTHER" id="PTHR13046">
    <property type="entry name" value="PROTEASE U48 CAAX PRENYL PROTEASE RCE1"/>
    <property type="match status" value="1"/>
</dbReference>
<comment type="subcellular location">
    <subcellularLocation>
        <location evidence="1">Endoplasmic reticulum membrane</location>
        <topology evidence="1">Multi-pass membrane protein</topology>
    </subcellularLocation>
</comment>
<reference evidence="13 14" key="1">
    <citation type="submission" date="2017-10" db="EMBL/GenBank/DDBJ databases">
        <title>A novel species of cold-tolerant Malassezia isolated from bats.</title>
        <authorList>
            <person name="Lorch J.M."/>
            <person name="Palmer J.M."/>
            <person name="Vanderwolf K.J."/>
            <person name="Schmidt K.Z."/>
            <person name="Verant M.L."/>
            <person name="Weller T.J."/>
            <person name="Blehert D.S."/>
        </authorList>
    </citation>
    <scope>NUCLEOTIDE SEQUENCE [LARGE SCALE GENOMIC DNA]</scope>
    <source>
        <strain evidence="13 14">NWHC:44797-103</strain>
    </source>
</reference>
<dbReference type="Pfam" id="PF02517">
    <property type="entry name" value="Rce1-like"/>
    <property type="match status" value="1"/>
</dbReference>
<name>A0A2N1J7B5_9BASI</name>
<evidence type="ECO:0000256" key="11">
    <source>
        <dbReference type="SAM" id="Phobius"/>
    </source>
</evidence>
<accession>A0A2N1J7B5</accession>